<dbReference type="AlphaFoldDB" id="A0AAV8YF72"/>
<dbReference type="GO" id="GO:0042800">
    <property type="term" value="F:histone H3K4 methyltransferase activity"/>
    <property type="evidence" value="ECO:0007669"/>
    <property type="project" value="InterPro"/>
</dbReference>
<protein>
    <recommendedName>
        <fullName evidence="9">Post-SET domain-containing protein</fullName>
    </recommendedName>
</protein>
<gene>
    <name evidence="7" type="ORF">NQ318_012892</name>
</gene>
<evidence type="ECO:0000256" key="2">
    <source>
        <dbReference type="ARBA" id="ARBA00022603"/>
    </source>
</evidence>
<evidence type="ECO:0008006" key="9">
    <source>
        <dbReference type="Google" id="ProtNLM"/>
    </source>
</evidence>
<keyword evidence="5" id="KW-0156">Chromatin regulator</keyword>
<reference evidence="7" key="1">
    <citation type="journal article" date="2023" name="Insect Mol. Biol.">
        <title>Genome sequencing provides insights into the evolution of gene families encoding plant cell wall-degrading enzymes in longhorned beetles.</title>
        <authorList>
            <person name="Shin N.R."/>
            <person name="Okamura Y."/>
            <person name="Kirsch R."/>
            <person name="Pauchet Y."/>
        </authorList>
    </citation>
    <scope>NUCLEOTIDE SEQUENCE</scope>
    <source>
        <strain evidence="7">AMC_N1</strain>
    </source>
</reference>
<evidence type="ECO:0000313" key="8">
    <source>
        <dbReference type="Proteomes" id="UP001162162"/>
    </source>
</evidence>
<keyword evidence="2" id="KW-0489">Methyltransferase</keyword>
<dbReference type="Proteomes" id="UP001162162">
    <property type="component" value="Unassembled WGS sequence"/>
</dbReference>
<evidence type="ECO:0000256" key="4">
    <source>
        <dbReference type="ARBA" id="ARBA00022691"/>
    </source>
</evidence>
<comment type="subcellular location">
    <subcellularLocation>
        <location evidence="1">Nucleus</location>
    </subcellularLocation>
</comment>
<evidence type="ECO:0000256" key="1">
    <source>
        <dbReference type="ARBA" id="ARBA00004123"/>
    </source>
</evidence>
<dbReference type="GO" id="GO:0048188">
    <property type="term" value="C:Set1C/COMPASS complex"/>
    <property type="evidence" value="ECO:0007669"/>
    <property type="project" value="TreeGrafter"/>
</dbReference>
<dbReference type="PANTHER" id="PTHR45814">
    <property type="entry name" value="HISTONE-LYSINE N-METHYLTRANSFERASE SETD1"/>
    <property type="match status" value="1"/>
</dbReference>
<organism evidence="7 8">
    <name type="scientific">Aromia moschata</name>
    <dbReference type="NCBI Taxonomy" id="1265417"/>
    <lineage>
        <taxon>Eukaryota</taxon>
        <taxon>Metazoa</taxon>
        <taxon>Ecdysozoa</taxon>
        <taxon>Arthropoda</taxon>
        <taxon>Hexapoda</taxon>
        <taxon>Insecta</taxon>
        <taxon>Pterygota</taxon>
        <taxon>Neoptera</taxon>
        <taxon>Endopterygota</taxon>
        <taxon>Coleoptera</taxon>
        <taxon>Polyphaga</taxon>
        <taxon>Cucujiformia</taxon>
        <taxon>Chrysomeloidea</taxon>
        <taxon>Cerambycidae</taxon>
        <taxon>Cerambycinae</taxon>
        <taxon>Callichromatini</taxon>
        <taxon>Aromia</taxon>
    </lineage>
</organism>
<evidence type="ECO:0000313" key="7">
    <source>
        <dbReference type="EMBL" id="KAJ8949144.1"/>
    </source>
</evidence>
<evidence type="ECO:0000256" key="3">
    <source>
        <dbReference type="ARBA" id="ARBA00022679"/>
    </source>
</evidence>
<accession>A0AAV8YF72</accession>
<evidence type="ECO:0000256" key="5">
    <source>
        <dbReference type="ARBA" id="ARBA00022853"/>
    </source>
</evidence>
<proteinExistence type="predicted"/>
<keyword evidence="3" id="KW-0808">Transferase</keyword>
<name>A0AAV8YF72_9CUCU</name>
<dbReference type="SUPFAM" id="SSF82199">
    <property type="entry name" value="SET domain"/>
    <property type="match status" value="1"/>
</dbReference>
<dbReference type="PANTHER" id="PTHR45814:SF2">
    <property type="entry name" value="HISTONE-LYSINE N-METHYLTRANSFERASE SETD1"/>
    <property type="match status" value="1"/>
</dbReference>
<dbReference type="InterPro" id="IPR044570">
    <property type="entry name" value="Set1-like"/>
</dbReference>
<keyword evidence="4" id="KW-0949">S-adenosyl-L-methionine</keyword>
<keyword evidence="6" id="KW-0539">Nucleus</keyword>
<dbReference type="EMBL" id="JAPWTK010000123">
    <property type="protein sequence ID" value="KAJ8949144.1"/>
    <property type="molecule type" value="Genomic_DNA"/>
</dbReference>
<sequence>MRRILSGEELTYDYKFPFEEDKIPCTCGSIECMCNFFFPRVAPTVAIKVYNILKINRSSITMITRVGRSCRKTVACAVLAIVFSRFTRPSGLLAY</sequence>
<dbReference type="GO" id="GO:0032259">
    <property type="term" value="P:methylation"/>
    <property type="evidence" value="ECO:0007669"/>
    <property type="project" value="UniProtKB-KW"/>
</dbReference>
<dbReference type="Gene3D" id="2.170.270.10">
    <property type="entry name" value="SET domain"/>
    <property type="match status" value="1"/>
</dbReference>
<evidence type="ECO:0000256" key="6">
    <source>
        <dbReference type="ARBA" id="ARBA00023242"/>
    </source>
</evidence>
<comment type="caution">
    <text evidence="7">The sequence shown here is derived from an EMBL/GenBank/DDBJ whole genome shotgun (WGS) entry which is preliminary data.</text>
</comment>
<dbReference type="InterPro" id="IPR046341">
    <property type="entry name" value="SET_dom_sf"/>
</dbReference>
<keyword evidence="8" id="KW-1185">Reference proteome</keyword>